<dbReference type="PIRSF" id="PIRSF002869">
    <property type="entry name" value="MviN"/>
    <property type="match status" value="1"/>
</dbReference>
<comment type="caution">
    <text evidence="12">The sequence shown here is derived from an EMBL/GenBank/DDBJ whole genome shotgun (WGS) entry which is preliminary data.</text>
</comment>
<comment type="similarity">
    <text evidence="9 10 11">Belongs to the MurJ/MviN family.</text>
</comment>
<dbReference type="InterPro" id="IPR051050">
    <property type="entry name" value="Lipid_II_flippase_MurJ/MviN"/>
</dbReference>
<evidence type="ECO:0000313" key="13">
    <source>
        <dbReference type="Proteomes" id="UP001595607"/>
    </source>
</evidence>
<keyword evidence="13" id="KW-1185">Reference proteome</keyword>
<keyword evidence="6 10" id="KW-1133">Transmembrane helix</keyword>
<feature type="transmembrane region" description="Helical" evidence="10">
    <location>
        <begin position="160"/>
        <end position="182"/>
    </location>
</feature>
<evidence type="ECO:0000256" key="4">
    <source>
        <dbReference type="ARBA" id="ARBA00022960"/>
    </source>
</evidence>
<keyword evidence="4 10" id="KW-0133">Cell shape</keyword>
<feature type="transmembrane region" description="Helical" evidence="10">
    <location>
        <begin position="314"/>
        <end position="336"/>
    </location>
</feature>
<feature type="transmembrane region" description="Helical" evidence="10">
    <location>
        <begin position="90"/>
        <end position="113"/>
    </location>
</feature>
<reference evidence="13" key="1">
    <citation type="journal article" date="2019" name="Int. J. Syst. Evol. Microbiol.">
        <title>The Global Catalogue of Microorganisms (GCM) 10K type strain sequencing project: providing services to taxonomists for standard genome sequencing and annotation.</title>
        <authorList>
            <consortium name="The Broad Institute Genomics Platform"/>
            <consortium name="The Broad Institute Genome Sequencing Center for Infectious Disease"/>
            <person name="Wu L."/>
            <person name="Ma J."/>
        </authorList>
    </citation>
    <scope>NUCLEOTIDE SEQUENCE [LARGE SCALE GENOMIC DNA]</scope>
    <source>
        <strain evidence="13">KCTC 22245</strain>
    </source>
</reference>
<keyword evidence="10 11" id="KW-0961">Cell wall biogenesis/degradation</keyword>
<dbReference type="InterPro" id="IPR004268">
    <property type="entry name" value="MurJ"/>
</dbReference>
<dbReference type="PANTHER" id="PTHR47019">
    <property type="entry name" value="LIPID II FLIPPASE MURJ"/>
    <property type="match status" value="1"/>
</dbReference>
<feature type="transmembrane region" description="Helical" evidence="10">
    <location>
        <begin position="32"/>
        <end position="50"/>
    </location>
</feature>
<feature type="transmembrane region" description="Helical" evidence="10">
    <location>
        <begin position="493"/>
        <end position="517"/>
    </location>
</feature>
<feature type="transmembrane region" description="Helical" evidence="10">
    <location>
        <begin position="133"/>
        <end position="153"/>
    </location>
</feature>
<dbReference type="EMBL" id="JBHRVA010000002">
    <property type="protein sequence ID" value="MFC3302305.1"/>
    <property type="molecule type" value="Genomic_DNA"/>
</dbReference>
<dbReference type="PRINTS" id="PR01806">
    <property type="entry name" value="VIRFACTRMVIN"/>
</dbReference>
<evidence type="ECO:0000256" key="9">
    <source>
        <dbReference type="ARBA" id="ARBA00061532"/>
    </source>
</evidence>
<gene>
    <name evidence="10 12" type="primary">murJ</name>
    <name evidence="12" type="ORF">ACFONP_06120</name>
</gene>
<evidence type="ECO:0000256" key="3">
    <source>
        <dbReference type="ARBA" id="ARBA00022692"/>
    </source>
</evidence>
<accession>A0ABV7MA62</accession>
<feature type="transmembrane region" description="Helical" evidence="10">
    <location>
        <begin position="402"/>
        <end position="422"/>
    </location>
</feature>
<evidence type="ECO:0000256" key="6">
    <source>
        <dbReference type="ARBA" id="ARBA00022989"/>
    </source>
</evidence>
<keyword evidence="2 10" id="KW-1003">Cell membrane</keyword>
<keyword evidence="3 10" id="KW-0812">Transmembrane</keyword>
<dbReference type="RefSeq" id="WP_189570439.1">
    <property type="nucleotide sequence ID" value="NZ_BMXU01000001.1"/>
</dbReference>
<feature type="transmembrane region" description="Helical" evidence="10">
    <location>
        <begin position="273"/>
        <end position="294"/>
    </location>
</feature>
<dbReference type="PANTHER" id="PTHR47019:SF1">
    <property type="entry name" value="LIPID II FLIPPASE MURJ"/>
    <property type="match status" value="1"/>
</dbReference>
<dbReference type="CDD" id="cd13123">
    <property type="entry name" value="MATE_MurJ_like"/>
    <property type="match status" value="1"/>
</dbReference>
<feature type="transmembrane region" description="Helical" evidence="10">
    <location>
        <begin position="428"/>
        <end position="445"/>
    </location>
</feature>
<dbReference type="Proteomes" id="UP001595607">
    <property type="component" value="Unassembled WGS sequence"/>
</dbReference>
<comment type="pathway">
    <text evidence="10">Cell wall biogenesis; peptidoglycan biosynthesis.</text>
</comment>
<evidence type="ECO:0000313" key="12">
    <source>
        <dbReference type="EMBL" id="MFC3302305.1"/>
    </source>
</evidence>
<protein>
    <recommendedName>
        <fullName evidence="10">Probable lipid II flippase MurJ</fullName>
    </recommendedName>
</protein>
<evidence type="ECO:0000256" key="7">
    <source>
        <dbReference type="ARBA" id="ARBA00023136"/>
    </source>
</evidence>
<keyword evidence="10 11" id="KW-0813">Transport</keyword>
<dbReference type="HAMAP" id="MF_02078">
    <property type="entry name" value="MurJ_MviN"/>
    <property type="match status" value="1"/>
</dbReference>
<dbReference type="Pfam" id="PF03023">
    <property type="entry name" value="MurJ"/>
    <property type="match status" value="1"/>
</dbReference>
<feature type="transmembrane region" description="Helical" evidence="10">
    <location>
        <begin position="368"/>
        <end position="390"/>
    </location>
</feature>
<evidence type="ECO:0000256" key="10">
    <source>
        <dbReference type="HAMAP-Rule" id="MF_02078"/>
    </source>
</evidence>
<proteinExistence type="inferred from homology"/>
<evidence type="ECO:0000256" key="11">
    <source>
        <dbReference type="PIRNR" id="PIRNR002869"/>
    </source>
</evidence>
<evidence type="ECO:0000256" key="1">
    <source>
        <dbReference type="ARBA" id="ARBA00004651"/>
    </source>
</evidence>
<feature type="transmembrane region" description="Helical" evidence="10">
    <location>
        <begin position="188"/>
        <end position="212"/>
    </location>
</feature>
<organism evidence="12 13">
    <name type="scientific">Parvularcula lutaonensis</name>
    <dbReference type="NCBI Taxonomy" id="491923"/>
    <lineage>
        <taxon>Bacteria</taxon>
        <taxon>Pseudomonadati</taxon>
        <taxon>Pseudomonadota</taxon>
        <taxon>Alphaproteobacteria</taxon>
        <taxon>Parvularculales</taxon>
        <taxon>Parvularculaceae</taxon>
        <taxon>Parvularcula</taxon>
    </lineage>
</organism>
<dbReference type="NCBIfam" id="TIGR01695">
    <property type="entry name" value="murJ_mviN"/>
    <property type="match status" value="1"/>
</dbReference>
<comment type="function">
    <text evidence="8 10 11">Involved in peptidoglycan biosynthesis. Transports lipid-linked peptidoglycan precursors from the inner to the outer leaflet of the cytoplasmic membrane.</text>
</comment>
<keyword evidence="5 10" id="KW-0573">Peptidoglycan synthesis</keyword>
<evidence type="ECO:0000256" key="8">
    <source>
        <dbReference type="ARBA" id="ARBA00060041"/>
    </source>
</evidence>
<keyword evidence="7 10" id="KW-0472">Membrane</keyword>
<evidence type="ECO:0000256" key="2">
    <source>
        <dbReference type="ARBA" id="ARBA00022475"/>
    </source>
</evidence>
<keyword evidence="10" id="KW-0997">Cell inner membrane</keyword>
<name>A0ABV7MA62_9PROT</name>
<sequence>MPKLLKSLATVSGLTLLSRLLGFVRQLMMAGIIGASGTPVADAFMAAFRLPNMFRRLLAEGAFQAAFVPLFQGKEAEGGIEEARRFAEDILAWLVVVLTVLSGLVMVFTPVAISILTSGFRDDPERFNLAVLYARIMFPYLACMSVVGIYGGMLNAIGRFAVAAAAPLLLNICMISAMLVTAQMDVEVTGLTLSFAVLAAGISQLFWLVWGASRSKLLLRLRIPRITASAKRMVALGTPGFIAASALQVNAIVGTNIASQQIGAVAWLAYADQLYQLPLGIIGIALGVVLMPAIGRAVKSGDETKAARTLQQGVLTALFFAVPAAAGLIMLGSFIAEALFQDLAGAATKSIGAGGSAFNDTDVQMVGAALFIFGWGVPAFVLQKVFAAAYFAREDTKTPMRFALTAIAINAVISIGLFPFIAFLSVPTGTVIAGWTEVMLLSTTLHRRGILNWKPLIPRLLAMTVATAGLVTGLWYALGNREALEAVFLGQSWLLLFALAGAGAVGYGLVSLLLGAVKVSDLKPKAG</sequence>
<feature type="transmembrane region" description="Helical" evidence="10">
    <location>
        <begin position="233"/>
        <end position="253"/>
    </location>
</feature>
<feature type="transmembrane region" description="Helical" evidence="10">
    <location>
        <begin position="457"/>
        <end position="478"/>
    </location>
</feature>
<comment type="subcellular location">
    <subcellularLocation>
        <location evidence="10">Cell inner membrane</location>
        <topology evidence="10">Multi-pass membrane protein</topology>
    </subcellularLocation>
    <subcellularLocation>
        <location evidence="1">Cell membrane</location>
        <topology evidence="1">Multi-pass membrane protein</topology>
    </subcellularLocation>
</comment>
<evidence type="ECO:0000256" key="5">
    <source>
        <dbReference type="ARBA" id="ARBA00022984"/>
    </source>
</evidence>